<dbReference type="EMBL" id="BPRC01000005">
    <property type="protein sequence ID" value="GJE64645.1"/>
    <property type="molecule type" value="Genomic_DNA"/>
</dbReference>
<comment type="caution">
    <text evidence="1">The sequence shown here is derived from an EMBL/GenBank/DDBJ whole genome shotgun (WGS) entry which is preliminary data.</text>
</comment>
<protein>
    <submittedName>
        <fullName evidence="1">Uncharacterized protein</fullName>
    </submittedName>
</protein>
<evidence type="ECO:0000313" key="2">
    <source>
        <dbReference type="Proteomes" id="UP001055039"/>
    </source>
</evidence>
<reference evidence="1" key="1">
    <citation type="journal article" date="2021" name="Front. Microbiol.">
        <title>Comprehensive Comparative Genomics and Phenotyping of Methylobacterium Species.</title>
        <authorList>
            <person name="Alessa O."/>
            <person name="Ogura Y."/>
            <person name="Fujitani Y."/>
            <person name="Takami H."/>
            <person name="Hayashi T."/>
            <person name="Sahin N."/>
            <person name="Tani A."/>
        </authorList>
    </citation>
    <scope>NUCLEOTIDE SEQUENCE</scope>
    <source>
        <strain evidence="1">NBRC 15686</strain>
    </source>
</reference>
<dbReference type="Proteomes" id="UP001055039">
    <property type="component" value="Unassembled WGS sequence"/>
</dbReference>
<reference evidence="1" key="2">
    <citation type="submission" date="2021-08" db="EMBL/GenBank/DDBJ databases">
        <authorList>
            <person name="Tani A."/>
            <person name="Ola A."/>
            <person name="Ogura Y."/>
            <person name="Katsura K."/>
            <person name="Hayashi T."/>
        </authorList>
    </citation>
    <scope>NUCLEOTIDE SEQUENCE</scope>
    <source>
        <strain evidence="1">NBRC 15686</strain>
    </source>
</reference>
<dbReference type="RefSeq" id="WP_238224130.1">
    <property type="nucleotide sequence ID" value="NZ_BAAADH010000105.1"/>
</dbReference>
<accession>A0ABQ4UBD9</accession>
<keyword evidence="2" id="KW-1185">Reference proteome</keyword>
<proteinExistence type="predicted"/>
<gene>
    <name evidence="1" type="ORF">LNAOJCKE_1851</name>
</gene>
<name>A0ABQ4UBD9_9HYPH</name>
<sequence>MTEAEREQQLRDQLLVEMAAAVEMMLELTRHAHRSESMICFGATQQQSRLEAARERFVGSLGKR</sequence>
<organism evidence="1 2">
    <name type="scientific">Methylorubrum aminovorans</name>
    <dbReference type="NCBI Taxonomy" id="269069"/>
    <lineage>
        <taxon>Bacteria</taxon>
        <taxon>Pseudomonadati</taxon>
        <taxon>Pseudomonadota</taxon>
        <taxon>Alphaproteobacteria</taxon>
        <taxon>Hyphomicrobiales</taxon>
        <taxon>Methylobacteriaceae</taxon>
        <taxon>Methylorubrum</taxon>
    </lineage>
</organism>
<evidence type="ECO:0000313" key="1">
    <source>
        <dbReference type="EMBL" id="GJE64645.1"/>
    </source>
</evidence>